<feature type="transmembrane region" description="Helical" evidence="13">
    <location>
        <begin position="137"/>
        <end position="154"/>
    </location>
</feature>
<dbReference type="NCBIfam" id="TIGR00797">
    <property type="entry name" value="matE"/>
    <property type="match status" value="1"/>
</dbReference>
<evidence type="ECO:0000256" key="5">
    <source>
        <dbReference type="ARBA" id="ARBA00022448"/>
    </source>
</evidence>
<evidence type="ECO:0000256" key="11">
    <source>
        <dbReference type="ARBA" id="ARBA00023136"/>
    </source>
</evidence>
<keyword evidence="5" id="KW-0813">Transport</keyword>
<feature type="transmembrane region" description="Helical" evidence="13">
    <location>
        <begin position="14"/>
        <end position="35"/>
    </location>
</feature>
<keyword evidence="10" id="KW-0406">Ion transport</keyword>
<sequence length="454" mass="49356">MEERENSFMKTRPVFSLLISMSVPMMLSMLIQSLYNIVDSIYVSRLGTDALTAVSLAYPLQNAIVSVGVGIGVGISSAISICLGRGDQEGADRSATIGVALTVFHCILFILLGIFVTKPFLSLFTDSPKVLSDACDYTYIVLCVSFGSLLQIAFEKIFQGIGQMKITMYLLSVGCIINIILDPILIFGLLGFPALGVAGAAIATVIGQIGAFLLYIVVYLRKPYAVRIHPKYLKFDRKIIRQIYSVGIPSSIMMLLPSVLISILNSILAAFSEIYVAVLGVYFKLQTFIYMPANGIVQGMRPIIGYNYGAGEEKRVRATIRYSLVCAAALMLTGTLLSLLIPGPIFSLFDADEALMSAGITALRIICLGFLVSTIGVIYSGTFEALGNGRNSLIISLLRQFVITIPLSFILSRFFGAVGVWISFPMGELCASIVAFFLLQHYEGGKMSPFSRRE</sequence>
<dbReference type="EMBL" id="DXAY01000203">
    <property type="protein sequence ID" value="HIZ75311.1"/>
    <property type="molecule type" value="Genomic_DNA"/>
</dbReference>
<name>A0A9D2GAV3_9FIRM</name>
<evidence type="ECO:0000256" key="10">
    <source>
        <dbReference type="ARBA" id="ARBA00023065"/>
    </source>
</evidence>
<accession>A0A9D2GAV3</accession>
<feature type="transmembrane region" description="Helical" evidence="13">
    <location>
        <begin position="361"/>
        <end position="381"/>
    </location>
</feature>
<dbReference type="PANTHER" id="PTHR43298">
    <property type="entry name" value="MULTIDRUG RESISTANCE PROTEIN NORM-RELATED"/>
    <property type="match status" value="1"/>
</dbReference>
<dbReference type="GO" id="GO:0006811">
    <property type="term" value="P:monoatomic ion transport"/>
    <property type="evidence" value="ECO:0007669"/>
    <property type="project" value="UniProtKB-KW"/>
</dbReference>
<reference evidence="14" key="1">
    <citation type="journal article" date="2021" name="PeerJ">
        <title>Extensive microbial diversity within the chicken gut microbiome revealed by metagenomics and culture.</title>
        <authorList>
            <person name="Gilroy R."/>
            <person name="Ravi A."/>
            <person name="Getino M."/>
            <person name="Pursley I."/>
            <person name="Horton D.L."/>
            <person name="Alikhan N.F."/>
            <person name="Baker D."/>
            <person name="Gharbi K."/>
            <person name="Hall N."/>
            <person name="Watson M."/>
            <person name="Adriaenssens E.M."/>
            <person name="Foster-Nyarko E."/>
            <person name="Jarju S."/>
            <person name="Secka A."/>
            <person name="Antonio M."/>
            <person name="Oren A."/>
            <person name="Chaudhuri R.R."/>
            <person name="La Ragione R."/>
            <person name="Hildebrand F."/>
            <person name="Pallen M.J."/>
        </authorList>
    </citation>
    <scope>NUCLEOTIDE SEQUENCE</scope>
    <source>
        <strain evidence="14">CHK196-3914</strain>
    </source>
</reference>
<feature type="transmembrane region" description="Helical" evidence="13">
    <location>
        <begin position="166"/>
        <end position="190"/>
    </location>
</feature>
<organism evidence="14 15">
    <name type="scientific">Candidatus Mediterraneibacter stercoravium</name>
    <dbReference type="NCBI Taxonomy" id="2838685"/>
    <lineage>
        <taxon>Bacteria</taxon>
        <taxon>Bacillati</taxon>
        <taxon>Bacillota</taxon>
        <taxon>Clostridia</taxon>
        <taxon>Lachnospirales</taxon>
        <taxon>Lachnospiraceae</taxon>
        <taxon>Mediterraneibacter</taxon>
    </lineage>
</organism>
<feature type="transmembrane region" description="Helical" evidence="13">
    <location>
        <begin position="95"/>
        <end position="117"/>
    </location>
</feature>
<feature type="transmembrane region" description="Helical" evidence="13">
    <location>
        <begin position="239"/>
        <end position="257"/>
    </location>
</feature>
<dbReference type="InterPro" id="IPR050222">
    <property type="entry name" value="MATE_MdtK"/>
</dbReference>
<dbReference type="PANTHER" id="PTHR43298:SF2">
    <property type="entry name" value="FMN_FAD EXPORTER YEEO-RELATED"/>
    <property type="match status" value="1"/>
</dbReference>
<dbReference type="GO" id="GO:0005886">
    <property type="term" value="C:plasma membrane"/>
    <property type="evidence" value="ECO:0007669"/>
    <property type="project" value="UniProtKB-SubCell"/>
</dbReference>
<protein>
    <recommendedName>
        <fullName evidence="4">Probable multidrug resistance protein NorM</fullName>
    </recommendedName>
    <alternativeName>
        <fullName evidence="12">Multidrug-efflux transporter</fullName>
    </alternativeName>
</protein>
<reference evidence="14" key="2">
    <citation type="submission" date="2021-04" db="EMBL/GenBank/DDBJ databases">
        <authorList>
            <person name="Gilroy R."/>
        </authorList>
    </citation>
    <scope>NUCLEOTIDE SEQUENCE</scope>
    <source>
        <strain evidence="14">CHK196-3914</strain>
    </source>
</reference>
<evidence type="ECO:0000313" key="15">
    <source>
        <dbReference type="Proteomes" id="UP000824116"/>
    </source>
</evidence>
<evidence type="ECO:0000256" key="8">
    <source>
        <dbReference type="ARBA" id="ARBA00022692"/>
    </source>
</evidence>
<keyword evidence="7" id="KW-1003">Cell membrane</keyword>
<evidence type="ECO:0000256" key="12">
    <source>
        <dbReference type="ARBA" id="ARBA00031636"/>
    </source>
</evidence>
<comment type="function">
    <text evidence="1">Multidrug efflux pump.</text>
</comment>
<feature type="transmembrane region" description="Helical" evidence="13">
    <location>
        <begin position="322"/>
        <end position="341"/>
    </location>
</feature>
<evidence type="ECO:0000256" key="9">
    <source>
        <dbReference type="ARBA" id="ARBA00022989"/>
    </source>
</evidence>
<dbReference type="InterPro" id="IPR002528">
    <property type="entry name" value="MATE_fam"/>
</dbReference>
<evidence type="ECO:0000256" key="6">
    <source>
        <dbReference type="ARBA" id="ARBA00022449"/>
    </source>
</evidence>
<proteinExistence type="inferred from homology"/>
<evidence type="ECO:0000313" key="14">
    <source>
        <dbReference type="EMBL" id="HIZ75311.1"/>
    </source>
</evidence>
<feature type="transmembrane region" description="Helical" evidence="13">
    <location>
        <begin position="393"/>
        <end position="412"/>
    </location>
</feature>
<dbReference type="InterPro" id="IPR048279">
    <property type="entry name" value="MdtK-like"/>
</dbReference>
<evidence type="ECO:0000256" key="1">
    <source>
        <dbReference type="ARBA" id="ARBA00003408"/>
    </source>
</evidence>
<evidence type="ECO:0000256" key="2">
    <source>
        <dbReference type="ARBA" id="ARBA00004651"/>
    </source>
</evidence>
<evidence type="ECO:0000256" key="4">
    <source>
        <dbReference type="ARBA" id="ARBA00020268"/>
    </source>
</evidence>
<keyword evidence="11 13" id="KW-0472">Membrane</keyword>
<feature type="transmembrane region" description="Helical" evidence="13">
    <location>
        <begin position="196"/>
        <end position="218"/>
    </location>
</feature>
<evidence type="ECO:0000256" key="3">
    <source>
        <dbReference type="ARBA" id="ARBA00010199"/>
    </source>
</evidence>
<comment type="caution">
    <text evidence="14">The sequence shown here is derived from an EMBL/GenBank/DDBJ whole genome shotgun (WGS) entry which is preliminary data.</text>
</comment>
<dbReference type="Pfam" id="PF01554">
    <property type="entry name" value="MatE"/>
    <property type="match status" value="2"/>
</dbReference>
<dbReference type="Proteomes" id="UP000824116">
    <property type="component" value="Unassembled WGS sequence"/>
</dbReference>
<dbReference type="PIRSF" id="PIRSF006603">
    <property type="entry name" value="DinF"/>
    <property type="match status" value="1"/>
</dbReference>
<keyword evidence="8 13" id="KW-0812">Transmembrane</keyword>
<keyword evidence="9 13" id="KW-1133">Transmembrane helix</keyword>
<feature type="transmembrane region" description="Helical" evidence="13">
    <location>
        <begin position="418"/>
        <end position="439"/>
    </location>
</feature>
<comment type="similarity">
    <text evidence="3">Belongs to the multi antimicrobial extrusion (MATE) (TC 2.A.66.1) family.</text>
</comment>
<keyword evidence="6" id="KW-0050">Antiport</keyword>
<evidence type="ECO:0000256" key="13">
    <source>
        <dbReference type="SAM" id="Phobius"/>
    </source>
</evidence>
<dbReference type="GO" id="GO:0015297">
    <property type="term" value="F:antiporter activity"/>
    <property type="evidence" value="ECO:0007669"/>
    <property type="project" value="UniProtKB-KW"/>
</dbReference>
<evidence type="ECO:0000256" key="7">
    <source>
        <dbReference type="ARBA" id="ARBA00022475"/>
    </source>
</evidence>
<dbReference type="AlphaFoldDB" id="A0A9D2GAV3"/>
<gene>
    <name evidence="14" type="ORF">H9723_08760</name>
</gene>
<comment type="subcellular location">
    <subcellularLocation>
        <location evidence="2">Cell membrane</location>
        <topology evidence="2">Multi-pass membrane protein</topology>
    </subcellularLocation>
</comment>
<dbReference type="GO" id="GO:0042910">
    <property type="term" value="F:xenobiotic transmembrane transporter activity"/>
    <property type="evidence" value="ECO:0007669"/>
    <property type="project" value="InterPro"/>
</dbReference>
<feature type="transmembrane region" description="Helical" evidence="13">
    <location>
        <begin position="63"/>
        <end position="83"/>
    </location>
</feature>